<reference evidence="1 2" key="1">
    <citation type="submission" date="2019-07" db="EMBL/GenBank/DDBJ databases">
        <title>New species of Amycolatopsis and Streptomyces.</title>
        <authorList>
            <person name="Duangmal K."/>
            <person name="Teo W.F.A."/>
            <person name="Lipun K."/>
        </authorList>
    </citation>
    <scope>NUCLEOTIDE SEQUENCE [LARGE SCALE GENOMIC DNA]</scope>
    <source>
        <strain evidence="1 2">TISTR 2346</strain>
    </source>
</reference>
<dbReference type="EMBL" id="VJZE01000202">
    <property type="protein sequence ID" value="MPY43135.1"/>
    <property type="molecule type" value="Genomic_DNA"/>
</dbReference>
<comment type="caution">
    <text evidence="1">The sequence shown here is derived from an EMBL/GenBank/DDBJ whole genome shotgun (WGS) entry which is preliminary data.</text>
</comment>
<dbReference type="GO" id="GO:0050830">
    <property type="term" value="P:defense response to Gram-positive bacterium"/>
    <property type="evidence" value="ECO:0007669"/>
    <property type="project" value="InterPro"/>
</dbReference>
<evidence type="ECO:0000313" key="2">
    <source>
        <dbReference type="Proteomes" id="UP000326979"/>
    </source>
</evidence>
<proteinExistence type="predicted"/>
<dbReference type="RefSeq" id="WP_152788070.1">
    <property type="nucleotide sequence ID" value="NZ_BAABEQ010000050.1"/>
</dbReference>
<protein>
    <submittedName>
        <fullName evidence="1">Plantaricin C family lantibiotic</fullName>
    </submittedName>
</protein>
<accession>A0A5N8WAI1</accession>
<dbReference type="Pfam" id="PF14867">
    <property type="entry name" value="Lantibiotic_a"/>
    <property type="match status" value="1"/>
</dbReference>
<keyword evidence="2" id="KW-1185">Reference proteome</keyword>
<gene>
    <name evidence="1" type="ORF">FNH04_25460</name>
</gene>
<dbReference type="OrthoDB" id="4248078at2"/>
<evidence type="ECO:0000313" key="1">
    <source>
        <dbReference type="EMBL" id="MPY43135.1"/>
    </source>
</evidence>
<dbReference type="AlphaFoldDB" id="A0A5N8WAI1"/>
<name>A0A5N8WAI1_9ACTN</name>
<dbReference type="NCBIfam" id="NF000539">
    <property type="entry name" value="plantaricin"/>
    <property type="match status" value="1"/>
</dbReference>
<organism evidence="1 2">
    <name type="scientific">Streptomyces phyllanthi</name>
    <dbReference type="NCBI Taxonomy" id="1803180"/>
    <lineage>
        <taxon>Bacteria</taxon>
        <taxon>Bacillati</taxon>
        <taxon>Actinomycetota</taxon>
        <taxon>Actinomycetes</taxon>
        <taxon>Kitasatosporales</taxon>
        <taxon>Streptomycetaceae</taxon>
        <taxon>Streptomyces</taxon>
    </lineage>
</organism>
<dbReference type="Proteomes" id="UP000326979">
    <property type="component" value="Unassembled WGS sequence"/>
</dbReference>
<sequence length="55" mass="5930">MAHKQETSDPAVSVLEQIEDQSVNFNGGAVAGISTWLGNSGQFCTVTVECINWCR</sequence>
<dbReference type="InterPro" id="IPR029243">
    <property type="entry name" value="Lantibiotic_alpha"/>
</dbReference>